<sequence length="262" mass="29354">VKSDQKKLEGQIKKLYLNVSIDNHITSCVHLKTRQPRLRNGYYQIGTFWTYCDMDNNGWSLISRFSNHDSKNWIQNGEFWLDKSSSYGNPKSPSDNRDMISEAFWKVKGNEFKITRSDDSSHTALLQTTSNCLQGRTFRSKITSYGNFRNRAVWASDQCRGRCSVSYGGRYKTTAGFEKHSCSSNIQSSNYIGFWCDWSAGDGAVMMIGGGGSGCNRADHGIGITEENAAKFGNGGGTPYYDFGYEAGNTPTSAYSLNLWVR</sequence>
<comment type="caution">
    <text evidence="1">The sequence shown here is derived from an EMBL/GenBank/DDBJ whole genome shotgun (WGS) entry which is preliminary data.</text>
</comment>
<organism evidence="1 2">
    <name type="scientific">Paramuricea clavata</name>
    <name type="common">Red gorgonian</name>
    <name type="synonym">Violescent sea-whip</name>
    <dbReference type="NCBI Taxonomy" id="317549"/>
    <lineage>
        <taxon>Eukaryota</taxon>
        <taxon>Metazoa</taxon>
        <taxon>Cnidaria</taxon>
        <taxon>Anthozoa</taxon>
        <taxon>Octocorallia</taxon>
        <taxon>Malacalcyonacea</taxon>
        <taxon>Plexauridae</taxon>
        <taxon>Paramuricea</taxon>
    </lineage>
</organism>
<dbReference type="EMBL" id="CACRXK020035082">
    <property type="protein sequence ID" value="CAB4044478.1"/>
    <property type="molecule type" value="Genomic_DNA"/>
</dbReference>
<gene>
    <name evidence="1" type="ORF">PACLA_8A025779</name>
</gene>
<evidence type="ECO:0000313" key="1">
    <source>
        <dbReference type="EMBL" id="CAB4044478.1"/>
    </source>
</evidence>
<evidence type="ECO:0000313" key="2">
    <source>
        <dbReference type="Proteomes" id="UP001152795"/>
    </source>
</evidence>
<dbReference type="AlphaFoldDB" id="A0A7D9MCM1"/>
<reference evidence="1" key="1">
    <citation type="submission" date="2020-04" db="EMBL/GenBank/DDBJ databases">
        <authorList>
            <person name="Alioto T."/>
            <person name="Alioto T."/>
            <person name="Gomez Garrido J."/>
        </authorList>
    </citation>
    <scope>NUCLEOTIDE SEQUENCE</scope>
    <source>
        <strain evidence="1">A484AB</strain>
    </source>
</reference>
<keyword evidence="2" id="KW-1185">Reference proteome</keyword>
<proteinExistence type="predicted"/>
<dbReference type="OrthoDB" id="5983439at2759"/>
<accession>A0A7D9MCM1</accession>
<protein>
    <submittedName>
        <fullName evidence="1">Uncharacterized protein</fullName>
    </submittedName>
</protein>
<name>A0A7D9MCM1_PARCT</name>
<feature type="non-terminal residue" evidence="1">
    <location>
        <position position="262"/>
    </location>
</feature>
<dbReference type="Proteomes" id="UP001152795">
    <property type="component" value="Unassembled WGS sequence"/>
</dbReference>